<dbReference type="GO" id="GO:0030288">
    <property type="term" value="C:outer membrane-bounded periplasmic space"/>
    <property type="evidence" value="ECO:0007669"/>
    <property type="project" value="TreeGrafter"/>
</dbReference>
<dbReference type="InterPro" id="IPR004447">
    <property type="entry name" value="Peptidase_S41A"/>
</dbReference>
<dbReference type="Gene3D" id="3.90.226.10">
    <property type="entry name" value="2-enoyl-CoA Hydratase, Chain A, domain 1"/>
    <property type="match status" value="1"/>
</dbReference>
<evidence type="ECO:0000256" key="5">
    <source>
        <dbReference type="RuleBase" id="RU004404"/>
    </source>
</evidence>
<feature type="domain" description="PDZ" evidence="6">
    <location>
        <begin position="85"/>
        <end position="154"/>
    </location>
</feature>
<dbReference type="InterPro" id="IPR001478">
    <property type="entry name" value="PDZ"/>
</dbReference>
<protein>
    <submittedName>
        <fullName evidence="7">Probable CtpA-like serine protease</fullName>
        <ecNumber evidence="7">3.4.21.-</ecNumber>
    </submittedName>
</protein>
<dbReference type="Pfam" id="PF03572">
    <property type="entry name" value="Peptidase_S41"/>
    <property type="match status" value="1"/>
</dbReference>
<evidence type="ECO:0000313" key="7">
    <source>
        <dbReference type="EMBL" id="SUB75780.1"/>
    </source>
</evidence>
<dbReference type="GO" id="GO:0004175">
    <property type="term" value="F:endopeptidase activity"/>
    <property type="evidence" value="ECO:0007669"/>
    <property type="project" value="TreeGrafter"/>
</dbReference>
<dbReference type="SMART" id="SM00228">
    <property type="entry name" value="PDZ"/>
    <property type="match status" value="1"/>
</dbReference>
<name>A0A379DDE9_9FIRM</name>
<dbReference type="InterPro" id="IPR036034">
    <property type="entry name" value="PDZ_sf"/>
</dbReference>
<dbReference type="InterPro" id="IPR005151">
    <property type="entry name" value="Tail-specific_protease"/>
</dbReference>
<comment type="similarity">
    <text evidence="1 5">Belongs to the peptidase S41A family.</text>
</comment>
<dbReference type="InterPro" id="IPR041489">
    <property type="entry name" value="PDZ_6"/>
</dbReference>
<dbReference type="CDD" id="cd06782">
    <property type="entry name" value="cpPDZ_CPP-like"/>
    <property type="match status" value="1"/>
</dbReference>
<dbReference type="Pfam" id="PF22694">
    <property type="entry name" value="CtpB_N-like"/>
    <property type="match status" value="1"/>
</dbReference>
<organism evidence="7 8">
    <name type="scientific">Peptoniphilus indolicus</name>
    <dbReference type="NCBI Taxonomy" id="33030"/>
    <lineage>
        <taxon>Bacteria</taxon>
        <taxon>Bacillati</taxon>
        <taxon>Bacillota</taxon>
        <taxon>Tissierellia</taxon>
        <taxon>Tissierellales</taxon>
        <taxon>Peptoniphilaceae</taxon>
        <taxon>Peptoniphilus</taxon>
    </lineage>
</organism>
<dbReference type="SMART" id="SM00245">
    <property type="entry name" value="TSPc"/>
    <property type="match status" value="1"/>
</dbReference>
<evidence type="ECO:0000256" key="1">
    <source>
        <dbReference type="ARBA" id="ARBA00009179"/>
    </source>
</evidence>
<dbReference type="GO" id="GO:0006508">
    <property type="term" value="P:proteolysis"/>
    <property type="evidence" value="ECO:0007669"/>
    <property type="project" value="UniProtKB-KW"/>
</dbReference>
<evidence type="ECO:0000313" key="8">
    <source>
        <dbReference type="Proteomes" id="UP000254777"/>
    </source>
</evidence>
<dbReference type="Gene3D" id="2.30.42.10">
    <property type="match status" value="1"/>
</dbReference>
<sequence length="389" mass="43026">MKKYLKVLVCIILLIVTHIFTFVLGAGGFIKVDKDKYTQIAQLEDFVRKHYLYEVTDKQLLEGELKGVVSGLNDPYSEYYTKEEYDRLMDFTTGKFFGIGVVITKGEDNLITVISPIKGSPADVAGVKAGDKILKVADQEFSGDKLQEASNLMKGKKGTEIKITLLRKTGETEDLTIKRDEIRVDTVNSELIGNIGYVDILQFDEMTSKDFEKTLKEFKSKNVEGMILDLRGNPGGVVTSAAEIADLLLPKGNIVYAETKNGKRDFEFDSDENHYSAPLVVLVNEGSASASELLSGALKDYKRATIVGKKTFGKGIVQTAVRFPNGDGIKLTTSEYFLPSGKSIHKLGVEPDVEVELNKETKGIGPNFKDTDNQLQKAIEILQSEINKK</sequence>
<dbReference type="Pfam" id="PF17820">
    <property type="entry name" value="PDZ_6"/>
    <property type="match status" value="1"/>
</dbReference>
<dbReference type="Gene3D" id="3.30.750.44">
    <property type="match status" value="1"/>
</dbReference>
<dbReference type="InterPro" id="IPR029045">
    <property type="entry name" value="ClpP/crotonase-like_dom_sf"/>
</dbReference>
<evidence type="ECO:0000256" key="4">
    <source>
        <dbReference type="ARBA" id="ARBA00022825"/>
    </source>
</evidence>
<dbReference type="EMBL" id="UGTH01000001">
    <property type="protein sequence ID" value="SUB75780.1"/>
    <property type="molecule type" value="Genomic_DNA"/>
</dbReference>
<dbReference type="EC" id="3.4.21.-" evidence="7"/>
<dbReference type="PANTHER" id="PTHR32060">
    <property type="entry name" value="TAIL-SPECIFIC PROTEASE"/>
    <property type="match status" value="1"/>
</dbReference>
<evidence type="ECO:0000256" key="2">
    <source>
        <dbReference type="ARBA" id="ARBA00022670"/>
    </source>
</evidence>
<keyword evidence="3 5" id="KW-0378">Hydrolase</keyword>
<gene>
    <name evidence="7" type="ORF">NCTC11088_01583</name>
</gene>
<dbReference type="GO" id="GO:0007165">
    <property type="term" value="P:signal transduction"/>
    <property type="evidence" value="ECO:0007669"/>
    <property type="project" value="TreeGrafter"/>
</dbReference>
<evidence type="ECO:0000259" key="6">
    <source>
        <dbReference type="PROSITE" id="PS50106"/>
    </source>
</evidence>
<dbReference type="SUPFAM" id="SSF50156">
    <property type="entry name" value="PDZ domain-like"/>
    <property type="match status" value="1"/>
</dbReference>
<evidence type="ECO:0000256" key="3">
    <source>
        <dbReference type="ARBA" id="ARBA00022801"/>
    </source>
</evidence>
<dbReference type="SUPFAM" id="SSF52096">
    <property type="entry name" value="ClpP/crotonase"/>
    <property type="match status" value="1"/>
</dbReference>
<keyword evidence="4 5" id="KW-0720">Serine protease</keyword>
<dbReference type="RefSeq" id="WP_004821074.1">
    <property type="nucleotide sequence ID" value="NZ_UGTH01000001.1"/>
</dbReference>
<dbReference type="GO" id="GO:0008236">
    <property type="term" value="F:serine-type peptidase activity"/>
    <property type="evidence" value="ECO:0007669"/>
    <property type="project" value="UniProtKB-KW"/>
</dbReference>
<dbReference type="Proteomes" id="UP000254777">
    <property type="component" value="Unassembled WGS sequence"/>
</dbReference>
<dbReference type="NCBIfam" id="TIGR00225">
    <property type="entry name" value="prc"/>
    <property type="match status" value="1"/>
</dbReference>
<accession>A0A379DDE9</accession>
<dbReference type="PANTHER" id="PTHR32060:SF30">
    <property type="entry name" value="CARBOXY-TERMINAL PROCESSING PROTEASE CTPA"/>
    <property type="match status" value="1"/>
</dbReference>
<keyword evidence="2 5" id="KW-0645">Protease</keyword>
<dbReference type="PROSITE" id="PS50106">
    <property type="entry name" value="PDZ"/>
    <property type="match status" value="1"/>
</dbReference>
<dbReference type="AlphaFoldDB" id="A0A379DDE9"/>
<dbReference type="FunFam" id="2.30.42.10:FF:000063">
    <property type="entry name" value="Peptidase, S41 family"/>
    <property type="match status" value="1"/>
</dbReference>
<dbReference type="CDD" id="cd07560">
    <property type="entry name" value="Peptidase_S41_CPP"/>
    <property type="match status" value="1"/>
</dbReference>
<dbReference type="InterPro" id="IPR055210">
    <property type="entry name" value="CtpA/B_N"/>
</dbReference>
<reference evidence="7 8" key="1">
    <citation type="submission" date="2018-06" db="EMBL/GenBank/DDBJ databases">
        <authorList>
            <consortium name="Pathogen Informatics"/>
            <person name="Doyle S."/>
        </authorList>
    </citation>
    <scope>NUCLEOTIDE SEQUENCE [LARGE SCALE GENOMIC DNA]</scope>
    <source>
        <strain evidence="7 8">NCTC11088</strain>
    </source>
</reference>
<proteinExistence type="inferred from homology"/>